<name>A0ABD1EEJ0_HYPHA</name>
<reference evidence="1 2" key="1">
    <citation type="submission" date="2024-05" db="EMBL/GenBank/DDBJ databases">
        <title>Genetic variation in Jamaican populations of the coffee berry borer (Hypothenemus hampei).</title>
        <authorList>
            <person name="Errbii M."/>
            <person name="Myrie A."/>
        </authorList>
    </citation>
    <scope>NUCLEOTIDE SEQUENCE [LARGE SCALE GENOMIC DNA]</scope>
    <source>
        <strain evidence="1">JA-Hopewell-2020-01-JO</strain>
        <tissue evidence="1">Whole body</tissue>
    </source>
</reference>
<gene>
    <name evidence="1" type="ORF">ABEB36_011192</name>
</gene>
<proteinExistence type="predicted"/>
<evidence type="ECO:0000313" key="1">
    <source>
        <dbReference type="EMBL" id="KAL1493053.1"/>
    </source>
</evidence>
<dbReference type="InterPro" id="IPR008993">
    <property type="entry name" value="TIMP-like_OB-fold"/>
</dbReference>
<protein>
    <submittedName>
        <fullName evidence="1">Uncharacterized protein</fullName>
    </submittedName>
</protein>
<dbReference type="Proteomes" id="UP001566132">
    <property type="component" value="Unassembled WGS sequence"/>
</dbReference>
<comment type="caution">
    <text evidence="1">The sequence shown here is derived from an EMBL/GenBank/DDBJ whole genome shotgun (WGS) entry which is preliminary data.</text>
</comment>
<accession>A0ABD1EEJ0</accession>
<evidence type="ECO:0000313" key="2">
    <source>
        <dbReference type="Proteomes" id="UP001566132"/>
    </source>
</evidence>
<keyword evidence="2" id="KW-1185">Reference proteome</keyword>
<dbReference type="AlphaFoldDB" id="A0ABD1EEJ0"/>
<dbReference type="EMBL" id="JBDJPC010000008">
    <property type="protein sequence ID" value="KAL1493053.1"/>
    <property type="molecule type" value="Genomic_DNA"/>
</dbReference>
<dbReference type="Gene3D" id="2.40.50.120">
    <property type="match status" value="1"/>
</dbReference>
<sequence length="207" mass="23853">MLYHRRSCGKDFNTRTEQSNGVIPSGYFFHRVRLGDTHVLAAEMSRFKSLIFFLTIALVNGQYNSRQLIENHVYLPRCRFDEHILKNDDKFGKEIEKADVVFTGKVTNRDVIYKDNAIFFGVSVRRYFKNALKFPKTKEVRVLKMLNEGEGVKCRQPIRPKFTAIFIGRKLKNSKDADIFLGIGPIPVTLYNLDKVTEATKGGQKLL</sequence>
<organism evidence="1 2">
    <name type="scientific">Hypothenemus hampei</name>
    <name type="common">Coffee berry borer</name>
    <dbReference type="NCBI Taxonomy" id="57062"/>
    <lineage>
        <taxon>Eukaryota</taxon>
        <taxon>Metazoa</taxon>
        <taxon>Ecdysozoa</taxon>
        <taxon>Arthropoda</taxon>
        <taxon>Hexapoda</taxon>
        <taxon>Insecta</taxon>
        <taxon>Pterygota</taxon>
        <taxon>Neoptera</taxon>
        <taxon>Endopterygota</taxon>
        <taxon>Coleoptera</taxon>
        <taxon>Polyphaga</taxon>
        <taxon>Cucujiformia</taxon>
        <taxon>Curculionidae</taxon>
        <taxon>Scolytinae</taxon>
        <taxon>Hypothenemus</taxon>
    </lineage>
</organism>